<dbReference type="InterPro" id="IPR013057">
    <property type="entry name" value="AA_transpt_TM"/>
</dbReference>
<evidence type="ECO:0000313" key="11">
    <source>
        <dbReference type="EMBL" id="EAA00995.5"/>
    </source>
</evidence>
<evidence type="ECO:0000256" key="8">
    <source>
        <dbReference type="SAM" id="MobiDB-lite"/>
    </source>
</evidence>
<sequence>METNTVQTVTLTNSIIGVGILSMPFCFQRCGIVLSIVLLLLSSYVTRLVCSYMVKSAIISRRKNFEQIAFYAFGSAGKLLVELCVVGYLLGTCIAYFVVVGDLGPQITAKILSMRESDGLRTWVMIAVTIVCIIPLGMLRNVDSLASVCTASLGFYLCLVLKVISESSIKFHPGWFDRLDLWNWGGILQCMPIFTMALSCQMQIFEVYATMPTTSLDKMSRVIRQSTNICTMIYVAIGFFGYVAFNGHRFSGNILVDFTPSFASDIIKMGFVLSVAFSFPLAIFPCRVSLYSLLYKRASDGHMYIPESKFRPLTIAIVVVALVFGLLIPSIEVVIGLVGSTIGVAICLIIPAACYMTICKTNISEKQLAQVMIAFGFIIMVLGTYANLQAIDRTPERHEHEPTVVPAALEQLVGKPPAPLVPGKLASELKPQAPAPPPVLPVESVTEKAIPKIELPVEAAVKENPEQPSIVETEVKKTLPEGKRTNGANIEPNAVEEQHKDPPVAINNEAILKEEHEIAVEEKEKIAKEITELKNAKKVLQAEVENIKEELVKKNKETEQLVLKKLDEIVVKIAEKKVSIDSQEVDKKVEDGGGGGGGAAPSKDVLPEPDASGKRDYGAKIPNDPIVKLLKAGGNNKTILQAGRDAAANGTVDRERNVPAPDVDRLPVEGAGAGEIPAEQATETLAKQEQNGSDSKPPAAPVAVADSENEATQNRAVAPKVDANGKVTRVPEPSEASETKQQQQPPDGEIKEEENVPLPPLPVEVPVDVAPADVAPAAEKQQPRKPVDTAAEEAKAGKRDLLAMRLKRDVVNSTAGGEENCPKRITSVAGDAPNGD</sequence>
<reference evidence="11" key="5">
    <citation type="submission" date="2011-05" db="EMBL/GenBank/DDBJ databases">
        <authorList>
            <consortium name="VectorBase"/>
        </authorList>
    </citation>
    <scope>NUCLEOTIDE SEQUENCE</scope>
    <source>
        <strain evidence="11">PEST</strain>
    </source>
</reference>
<dbReference type="FunCoup" id="Q7PYF9">
    <property type="interactions" value="70"/>
</dbReference>
<dbReference type="PANTHER" id="PTHR22950">
    <property type="entry name" value="AMINO ACID TRANSPORTER"/>
    <property type="match status" value="1"/>
</dbReference>
<evidence type="ECO:0000313" key="13">
    <source>
        <dbReference type="Proteomes" id="UP000007062"/>
    </source>
</evidence>
<feature type="transmembrane region" description="Helical" evidence="9">
    <location>
        <begin position="266"/>
        <end position="290"/>
    </location>
</feature>
<feature type="domain" description="Amino acid transporter transmembrane" evidence="10">
    <location>
        <begin position="8"/>
        <end position="386"/>
    </location>
</feature>
<name>Q7PYF9_ANOGA</name>
<reference evidence="11 12" key="3">
    <citation type="journal article" date="2004" name="Trends Parasitol.">
        <title>The Anopheles gambiae genome: an update.</title>
        <authorList>
            <person name="Mongin E."/>
            <person name="Louis C."/>
            <person name="Holt R.A."/>
            <person name="Birney E."/>
            <person name="Collins F.H."/>
        </authorList>
    </citation>
    <scope>NUCLEOTIDE SEQUENCE</scope>
    <source>
        <strain evidence="11 12">PEST</strain>
    </source>
</reference>
<accession>Q7PYF9</accession>
<feature type="transmembrane region" description="Helical" evidence="9">
    <location>
        <begin position="79"/>
        <end position="100"/>
    </location>
</feature>
<feature type="transmembrane region" description="Helical" evidence="9">
    <location>
        <begin position="145"/>
        <end position="164"/>
    </location>
</feature>
<keyword evidence="7" id="KW-0175">Coiled coil</keyword>
<dbReference type="EnsemblMetazoa" id="AGAP001923-RA">
    <property type="protein sequence ID" value="AGAP001923-PA"/>
    <property type="gene ID" value="AGAP001923"/>
</dbReference>
<dbReference type="GO" id="GO:0003333">
    <property type="term" value="P:amino acid transmembrane transport"/>
    <property type="evidence" value="ECO:0000318"/>
    <property type="project" value="GO_Central"/>
</dbReference>
<keyword evidence="13" id="KW-1185">Reference proteome</keyword>
<dbReference type="VEuPathDB" id="VectorBase:AGAP001923"/>
<feature type="transmembrane region" description="Helical" evidence="9">
    <location>
        <begin position="334"/>
        <end position="356"/>
    </location>
</feature>
<dbReference type="VEuPathDB" id="VectorBase:AGAMI1_000547"/>
<gene>
    <name evidence="12" type="primary">1281202</name>
    <name evidence="11" type="ORF">AgaP_AGAP001923</name>
</gene>
<keyword evidence="5 9" id="KW-1133">Transmembrane helix</keyword>
<evidence type="ECO:0000256" key="7">
    <source>
        <dbReference type="SAM" id="Coils"/>
    </source>
</evidence>
<organism evidence="11">
    <name type="scientific">Anopheles gambiae</name>
    <name type="common">African malaria mosquito</name>
    <dbReference type="NCBI Taxonomy" id="7165"/>
    <lineage>
        <taxon>Eukaryota</taxon>
        <taxon>Metazoa</taxon>
        <taxon>Ecdysozoa</taxon>
        <taxon>Arthropoda</taxon>
        <taxon>Hexapoda</taxon>
        <taxon>Insecta</taxon>
        <taxon>Pterygota</taxon>
        <taxon>Neoptera</taxon>
        <taxon>Endopterygota</taxon>
        <taxon>Diptera</taxon>
        <taxon>Nematocera</taxon>
        <taxon>Culicoidea</taxon>
        <taxon>Culicidae</taxon>
        <taxon>Anophelinae</taxon>
        <taxon>Anopheles</taxon>
    </lineage>
</organism>
<evidence type="ECO:0000256" key="2">
    <source>
        <dbReference type="ARBA" id="ARBA00022448"/>
    </source>
</evidence>
<reference evidence="11" key="2">
    <citation type="submission" date="2002-03" db="EMBL/GenBank/DDBJ databases">
        <authorList>
            <consortium name="The Anopheles Genome Sequencing Consortium"/>
        </authorList>
    </citation>
    <scope>NUCLEOTIDE SEQUENCE</scope>
    <source>
        <strain evidence="11">PEST</strain>
    </source>
</reference>
<proteinExistence type="predicted"/>
<dbReference type="GO" id="GO:0016020">
    <property type="term" value="C:membrane"/>
    <property type="evidence" value="ECO:0000318"/>
    <property type="project" value="GO_Central"/>
</dbReference>
<feature type="transmembrane region" description="Helical" evidence="9">
    <location>
        <begin position="226"/>
        <end position="246"/>
    </location>
</feature>
<comment type="subcellular location">
    <subcellularLocation>
        <location evidence="1">Membrane</location>
        <topology evidence="1">Multi-pass membrane protein</topology>
    </subcellularLocation>
</comment>
<dbReference type="PANTHER" id="PTHR22950:SF646">
    <property type="entry name" value="SODIUM-COUPLED NEUTRAL AMINO ACID TRANSPORTER 10-RELATED"/>
    <property type="match status" value="1"/>
</dbReference>
<feature type="compositionally biased region" description="Basic and acidic residues" evidence="8">
    <location>
        <begin position="652"/>
        <end position="667"/>
    </location>
</feature>
<dbReference type="KEGG" id="aga:1281202"/>
<reference evidence="12" key="6">
    <citation type="submission" date="2021-01" db="UniProtKB">
        <authorList>
            <consortium name="EnsemblMetazoa"/>
        </authorList>
    </citation>
    <scope>IDENTIFICATION</scope>
    <source>
        <strain evidence="12">PEST</strain>
    </source>
</reference>
<keyword evidence="3 9" id="KW-0812">Transmembrane</keyword>
<evidence type="ECO:0000256" key="1">
    <source>
        <dbReference type="ARBA" id="ARBA00004141"/>
    </source>
</evidence>
<dbReference type="GO" id="GO:0015179">
    <property type="term" value="F:L-amino acid transmembrane transporter activity"/>
    <property type="evidence" value="ECO:0000318"/>
    <property type="project" value="GO_Central"/>
</dbReference>
<dbReference type="HOGENOM" id="CLU_017674_1_0_1"/>
<evidence type="ECO:0000259" key="10">
    <source>
        <dbReference type="Pfam" id="PF01490"/>
    </source>
</evidence>
<feature type="region of interest" description="Disordered" evidence="8">
    <location>
        <begin position="641"/>
        <end position="800"/>
    </location>
</feature>
<protein>
    <submittedName>
        <fullName evidence="11">AGAP001923-PA</fullName>
    </submittedName>
</protein>
<feature type="region of interest" description="Disordered" evidence="8">
    <location>
        <begin position="584"/>
        <end position="622"/>
    </location>
</feature>
<feature type="transmembrane region" description="Helical" evidence="9">
    <location>
        <begin position="310"/>
        <end position="328"/>
    </location>
</feature>
<evidence type="ECO:0000313" key="12">
    <source>
        <dbReference type="EnsemblMetazoa" id="AGAP001923-PA"/>
    </source>
</evidence>
<reference evidence="11" key="4">
    <citation type="journal article" date="2007" name="Genome Biol.">
        <title>Update of the Anopheles gambiae PEST genome assembly.</title>
        <authorList>
            <person name="Sharakhova M.V."/>
            <person name="Hammond M.P."/>
            <person name="Lobo N.F."/>
            <person name="Krzywinski J."/>
            <person name="Unger M.F."/>
            <person name="Hillenmeyer M.E."/>
            <person name="Bruggner R.V."/>
            <person name="Birney E."/>
            <person name="Collins F.H."/>
        </authorList>
    </citation>
    <scope>NUCLEOTIDE SEQUENCE</scope>
    <source>
        <strain evidence="11">PEST</strain>
    </source>
</reference>
<evidence type="ECO:0000256" key="4">
    <source>
        <dbReference type="ARBA" id="ARBA00022970"/>
    </source>
</evidence>
<evidence type="ECO:0000256" key="6">
    <source>
        <dbReference type="ARBA" id="ARBA00023136"/>
    </source>
</evidence>
<evidence type="ECO:0000256" key="5">
    <source>
        <dbReference type="ARBA" id="ARBA00022989"/>
    </source>
</evidence>
<dbReference type="eggNOG" id="KOG1305">
    <property type="taxonomic scope" value="Eukaryota"/>
</dbReference>
<feature type="compositionally biased region" description="Polar residues" evidence="8">
    <location>
        <begin position="681"/>
        <end position="694"/>
    </location>
</feature>
<feature type="compositionally biased region" description="Basic and acidic residues" evidence="8">
    <location>
        <begin position="781"/>
        <end position="800"/>
    </location>
</feature>
<feature type="region of interest" description="Disordered" evidence="8">
    <location>
        <begin position="813"/>
        <end position="836"/>
    </location>
</feature>
<keyword evidence="6 9" id="KW-0472">Membrane</keyword>
<feature type="transmembrane region" description="Helical" evidence="9">
    <location>
        <begin position="368"/>
        <end position="388"/>
    </location>
</feature>
<feature type="compositionally biased region" description="Low complexity" evidence="8">
    <location>
        <begin position="764"/>
        <end position="779"/>
    </location>
</feature>
<dbReference type="Proteomes" id="UP000007062">
    <property type="component" value="Chromosome 2R"/>
</dbReference>
<dbReference type="OMA" id="CLMLKIV"/>
<feature type="coiled-coil region" evidence="7">
    <location>
        <begin position="513"/>
        <end position="564"/>
    </location>
</feature>
<feature type="transmembrane region" description="Helical" evidence="9">
    <location>
        <begin position="32"/>
        <end position="54"/>
    </location>
</feature>
<reference evidence="11 13" key="1">
    <citation type="journal article" date="2002" name="Science">
        <title>The genome sequence of the malaria mosquito Anopheles gambiae.</title>
        <authorList>
            <person name="Holt R.A."/>
            <person name="Subramanian G.M."/>
            <person name="Halpern A."/>
            <person name="Sutton G.G."/>
            <person name="Charlab R."/>
            <person name="Nusskern D.R."/>
            <person name="Wincker P."/>
            <person name="Clark A.G."/>
            <person name="Ribeiro J.M."/>
            <person name="Wides R."/>
            <person name="Salzberg S.L."/>
            <person name="Loftus B."/>
            <person name="Yandell M."/>
            <person name="Majoros W.H."/>
            <person name="Rusch D.B."/>
            <person name="Lai Z."/>
            <person name="Kraft C.L."/>
            <person name="Abril J.F."/>
            <person name="Anthouard V."/>
            <person name="Arensburger P."/>
            <person name="Atkinson P.W."/>
            <person name="Baden H."/>
            <person name="de Berardinis V."/>
            <person name="Baldwin D."/>
            <person name="Benes V."/>
            <person name="Biedler J."/>
            <person name="Blass C."/>
            <person name="Bolanos R."/>
            <person name="Boscus D."/>
            <person name="Barnstead M."/>
            <person name="Cai S."/>
            <person name="Center A."/>
            <person name="Chaturverdi K."/>
            <person name="Christophides G.K."/>
            <person name="Chrystal M.A."/>
            <person name="Clamp M."/>
            <person name="Cravchik A."/>
            <person name="Curwen V."/>
            <person name="Dana A."/>
            <person name="Delcher A."/>
            <person name="Dew I."/>
            <person name="Evans C.A."/>
            <person name="Flanigan M."/>
            <person name="Grundschober-Freimoser A."/>
            <person name="Friedli L."/>
            <person name="Gu Z."/>
            <person name="Guan P."/>
            <person name="Guigo R."/>
            <person name="Hillenmeyer M.E."/>
            <person name="Hladun S.L."/>
            <person name="Hogan J.R."/>
            <person name="Hong Y.S."/>
            <person name="Hoover J."/>
            <person name="Jaillon O."/>
            <person name="Ke Z."/>
            <person name="Kodira C."/>
            <person name="Kokoza E."/>
            <person name="Koutsos A."/>
            <person name="Letunic I."/>
            <person name="Levitsky A."/>
            <person name="Liang Y."/>
            <person name="Lin J.J."/>
            <person name="Lobo N.F."/>
            <person name="Lopez J.R."/>
            <person name="Malek J.A."/>
            <person name="McIntosh T.C."/>
            <person name="Meister S."/>
            <person name="Miller J."/>
            <person name="Mobarry C."/>
            <person name="Mongin E."/>
            <person name="Murphy S.D."/>
            <person name="O'Brochta D.A."/>
            <person name="Pfannkoch C."/>
            <person name="Qi R."/>
            <person name="Regier M.A."/>
            <person name="Remington K."/>
            <person name="Shao H."/>
            <person name="Sharakhova M.V."/>
            <person name="Sitter C.D."/>
            <person name="Shetty J."/>
            <person name="Smith T.J."/>
            <person name="Strong R."/>
            <person name="Sun J."/>
            <person name="Thomasova D."/>
            <person name="Ton L.Q."/>
            <person name="Topalis P."/>
            <person name="Tu Z."/>
            <person name="Unger M.F."/>
            <person name="Walenz B."/>
            <person name="Wang A."/>
            <person name="Wang J."/>
            <person name="Wang M."/>
            <person name="Wang X."/>
            <person name="Woodford K.J."/>
            <person name="Wortman J.R."/>
            <person name="Wu M."/>
            <person name="Yao A."/>
            <person name="Zdobnov E.M."/>
            <person name="Zhang H."/>
            <person name="Zhao Q."/>
            <person name="Zhao S."/>
            <person name="Zhu S.C."/>
            <person name="Zhimulev I."/>
            <person name="Coluzzi M."/>
            <person name="della Torre A."/>
            <person name="Roth C.W."/>
            <person name="Louis C."/>
            <person name="Kalush F."/>
            <person name="Mural R.J."/>
            <person name="Myers E.W."/>
            <person name="Adams M.D."/>
            <person name="Smith H.O."/>
            <person name="Broder S."/>
            <person name="Gardner M.J."/>
            <person name="Fraser C.M."/>
            <person name="Birney E."/>
            <person name="Bork P."/>
            <person name="Brey P.T."/>
            <person name="Venter J.C."/>
            <person name="Weissenbach J."/>
            <person name="Kafatos F.C."/>
            <person name="Collins F.H."/>
            <person name="Hoffman S.L."/>
        </authorList>
    </citation>
    <scope>NUCLEOTIDE SEQUENCE [LARGE SCALE GENOMIC DNA]</scope>
    <source>
        <strain evidence="11 13">PEST</strain>
    </source>
</reference>
<dbReference type="Pfam" id="PF01490">
    <property type="entry name" value="Aa_trans"/>
    <property type="match status" value="1"/>
</dbReference>
<dbReference type="EMBL" id="AAAB01008987">
    <property type="protein sequence ID" value="EAA00995.5"/>
    <property type="molecule type" value="Genomic_DNA"/>
</dbReference>
<keyword evidence="4" id="KW-0029">Amino-acid transport</keyword>
<dbReference type="STRING" id="7165.Q7PYF9"/>
<evidence type="ECO:0000256" key="9">
    <source>
        <dbReference type="SAM" id="Phobius"/>
    </source>
</evidence>
<evidence type="ECO:0000256" key="3">
    <source>
        <dbReference type="ARBA" id="ARBA00022692"/>
    </source>
</evidence>
<dbReference type="AlphaFoldDB" id="Q7PYF9"/>
<dbReference type="PaxDb" id="7165-AGAP001923-PA"/>
<keyword evidence="2" id="KW-0813">Transport</keyword>
<feature type="transmembrane region" description="Helical" evidence="9">
    <location>
        <begin position="120"/>
        <end position="138"/>
    </location>
</feature>